<dbReference type="Pfam" id="PF12833">
    <property type="entry name" value="HTH_18"/>
    <property type="match status" value="1"/>
</dbReference>
<comment type="caution">
    <text evidence="5">The sequence shown here is derived from an EMBL/GenBank/DDBJ whole genome shotgun (WGS) entry which is preliminary data.</text>
</comment>
<dbReference type="EMBL" id="JBIBDZ010000006">
    <property type="protein sequence ID" value="MFF5920945.1"/>
    <property type="molecule type" value="Genomic_DNA"/>
</dbReference>
<dbReference type="InterPro" id="IPR018062">
    <property type="entry name" value="HTH_AraC-typ_CS"/>
</dbReference>
<dbReference type="InterPro" id="IPR035418">
    <property type="entry name" value="AraC-bd_2"/>
</dbReference>
<dbReference type="RefSeq" id="WP_245234388.1">
    <property type="nucleotide sequence ID" value="NZ_JBIBDZ010000006.1"/>
</dbReference>
<dbReference type="Proteomes" id="UP001602370">
    <property type="component" value="Unassembled WGS sequence"/>
</dbReference>
<gene>
    <name evidence="5" type="ORF">ACFY8C_21775</name>
</gene>
<organism evidence="5 6">
    <name type="scientific">Streptomyces flavochromogenes</name>
    <dbReference type="NCBI Taxonomy" id="68199"/>
    <lineage>
        <taxon>Bacteria</taxon>
        <taxon>Bacillati</taxon>
        <taxon>Actinomycetota</taxon>
        <taxon>Actinomycetes</taxon>
        <taxon>Kitasatosporales</taxon>
        <taxon>Streptomycetaceae</taxon>
        <taxon>Streptomyces</taxon>
    </lineage>
</organism>
<evidence type="ECO:0000256" key="1">
    <source>
        <dbReference type="ARBA" id="ARBA00023015"/>
    </source>
</evidence>
<dbReference type="SUPFAM" id="SSF46689">
    <property type="entry name" value="Homeodomain-like"/>
    <property type="match status" value="1"/>
</dbReference>
<evidence type="ECO:0000256" key="3">
    <source>
        <dbReference type="ARBA" id="ARBA00023163"/>
    </source>
</evidence>
<reference evidence="5 6" key="1">
    <citation type="submission" date="2024-10" db="EMBL/GenBank/DDBJ databases">
        <title>The Natural Products Discovery Center: Release of the First 8490 Sequenced Strains for Exploring Actinobacteria Biosynthetic Diversity.</title>
        <authorList>
            <person name="Kalkreuter E."/>
            <person name="Kautsar S.A."/>
            <person name="Yang D."/>
            <person name="Bader C.D."/>
            <person name="Teijaro C.N."/>
            <person name="Fluegel L."/>
            <person name="Davis C.M."/>
            <person name="Simpson J.R."/>
            <person name="Lauterbach L."/>
            <person name="Steele A.D."/>
            <person name="Gui C."/>
            <person name="Meng S."/>
            <person name="Li G."/>
            <person name="Viehrig K."/>
            <person name="Ye F."/>
            <person name="Su P."/>
            <person name="Kiefer A.F."/>
            <person name="Nichols A."/>
            <person name="Cepeda A.J."/>
            <person name="Yan W."/>
            <person name="Fan B."/>
            <person name="Jiang Y."/>
            <person name="Adhikari A."/>
            <person name="Zheng C.-J."/>
            <person name="Schuster L."/>
            <person name="Cowan T.M."/>
            <person name="Smanski M.J."/>
            <person name="Chevrette M.G."/>
            <person name="De Carvalho L.P.S."/>
            <person name="Shen B."/>
        </authorList>
    </citation>
    <scope>NUCLEOTIDE SEQUENCE [LARGE SCALE GENOMIC DNA]</scope>
    <source>
        <strain evidence="5 6">NPDC012605</strain>
    </source>
</reference>
<dbReference type="InterPro" id="IPR020449">
    <property type="entry name" value="Tscrpt_reg_AraC-type_HTH"/>
</dbReference>
<name>A0ABW6XUB2_9ACTN</name>
<dbReference type="SMART" id="SM00342">
    <property type="entry name" value="HTH_ARAC"/>
    <property type="match status" value="1"/>
</dbReference>
<dbReference type="PROSITE" id="PS00041">
    <property type="entry name" value="HTH_ARAC_FAMILY_1"/>
    <property type="match status" value="1"/>
</dbReference>
<dbReference type="PROSITE" id="PS01124">
    <property type="entry name" value="HTH_ARAC_FAMILY_2"/>
    <property type="match status" value="1"/>
</dbReference>
<dbReference type="PANTHER" id="PTHR46796:SF6">
    <property type="entry name" value="ARAC SUBFAMILY"/>
    <property type="match status" value="1"/>
</dbReference>
<dbReference type="PANTHER" id="PTHR46796">
    <property type="entry name" value="HTH-TYPE TRANSCRIPTIONAL ACTIVATOR RHAS-RELATED"/>
    <property type="match status" value="1"/>
</dbReference>
<dbReference type="InterPro" id="IPR050204">
    <property type="entry name" value="AraC_XylS_family_regulators"/>
</dbReference>
<feature type="domain" description="HTH araC/xylS-type" evidence="4">
    <location>
        <begin position="192"/>
        <end position="293"/>
    </location>
</feature>
<dbReference type="InterPro" id="IPR009057">
    <property type="entry name" value="Homeodomain-like_sf"/>
</dbReference>
<dbReference type="InterPro" id="IPR018060">
    <property type="entry name" value="HTH_AraC"/>
</dbReference>
<evidence type="ECO:0000259" key="4">
    <source>
        <dbReference type="PROSITE" id="PS01124"/>
    </source>
</evidence>
<dbReference type="PRINTS" id="PR00032">
    <property type="entry name" value="HTHARAC"/>
</dbReference>
<proteinExistence type="predicted"/>
<protein>
    <submittedName>
        <fullName evidence="5">Helix-turn-helix domain-containing protein</fullName>
    </submittedName>
</protein>
<keyword evidence="6" id="KW-1185">Reference proteome</keyword>
<evidence type="ECO:0000313" key="6">
    <source>
        <dbReference type="Proteomes" id="UP001602370"/>
    </source>
</evidence>
<evidence type="ECO:0000313" key="5">
    <source>
        <dbReference type="EMBL" id="MFF5920945.1"/>
    </source>
</evidence>
<dbReference type="Pfam" id="PF14525">
    <property type="entry name" value="AraC_binding_2"/>
    <property type="match status" value="1"/>
</dbReference>
<accession>A0ABW6XUB2</accession>
<dbReference type="Gene3D" id="1.10.10.60">
    <property type="entry name" value="Homeodomain-like"/>
    <property type="match status" value="1"/>
</dbReference>
<keyword evidence="1" id="KW-0805">Transcription regulation</keyword>
<keyword evidence="2" id="KW-0238">DNA-binding</keyword>
<sequence length="301" mass="32629">MSTEVMPVMLSTRHTADFRASVTDLDLGAVRLSALACSPVASRRTPIHVRRGDPEHLQLALVTQGAVRISQRGNDAVIAGGLVLTDTSRPSEGACLGEQVESVVLQIPRQALALRADRVDRLLARDLAADVGSGAIVADFLRTLLRRGPLCGPEELRGMGAVALDLAVVFLAQQLGDPREAPAEVRARETVRRIQRFIENNLGDPDLTPQVIADRHNMSLRRLYTLFEDEPLTISARIRQTRLERAHADLACGAGRGQSVQAIAARWGFSSATGFSRAFREAYGITPTEHRASSQVAPRHG</sequence>
<evidence type="ECO:0000256" key="2">
    <source>
        <dbReference type="ARBA" id="ARBA00023125"/>
    </source>
</evidence>
<keyword evidence="3" id="KW-0804">Transcription</keyword>